<dbReference type="EMBL" id="UINC01018652">
    <property type="protein sequence ID" value="SVA78532.1"/>
    <property type="molecule type" value="Genomic_DNA"/>
</dbReference>
<accession>A0A381YPI1</accession>
<dbReference type="AlphaFoldDB" id="A0A381YPI1"/>
<protein>
    <submittedName>
        <fullName evidence="1">Uncharacterized protein</fullName>
    </submittedName>
</protein>
<proteinExistence type="predicted"/>
<reference evidence="1" key="1">
    <citation type="submission" date="2018-05" db="EMBL/GenBank/DDBJ databases">
        <authorList>
            <person name="Lanie J.A."/>
            <person name="Ng W.-L."/>
            <person name="Kazmierczak K.M."/>
            <person name="Andrzejewski T.M."/>
            <person name="Davidsen T.M."/>
            <person name="Wayne K.J."/>
            <person name="Tettelin H."/>
            <person name="Glass J.I."/>
            <person name="Rusch D."/>
            <person name="Podicherti R."/>
            <person name="Tsui H.-C.T."/>
            <person name="Winkler M.E."/>
        </authorList>
    </citation>
    <scope>NUCLEOTIDE SEQUENCE</scope>
</reference>
<organism evidence="1">
    <name type="scientific">marine metagenome</name>
    <dbReference type="NCBI Taxonomy" id="408172"/>
    <lineage>
        <taxon>unclassified sequences</taxon>
        <taxon>metagenomes</taxon>
        <taxon>ecological metagenomes</taxon>
    </lineage>
</organism>
<gene>
    <name evidence="1" type="ORF">METZ01_LOCUS131386</name>
</gene>
<evidence type="ECO:0000313" key="1">
    <source>
        <dbReference type="EMBL" id="SVA78532.1"/>
    </source>
</evidence>
<name>A0A381YPI1_9ZZZZ</name>
<sequence length="39" mass="4573">MKMQSQGHLSQFSISQRHCDLLAFFLILLMINKHINSQN</sequence>